<dbReference type="Gene3D" id="6.10.140.1230">
    <property type="match status" value="1"/>
</dbReference>
<reference evidence="3 4" key="1">
    <citation type="journal article" date="2024" name="Insects">
        <title>An Improved Chromosome-Level Genome Assembly of the Firefly Pyrocoelia pectoralis.</title>
        <authorList>
            <person name="Fu X."/>
            <person name="Meyer-Rochow V.B."/>
            <person name="Ballantyne L."/>
            <person name="Zhu X."/>
        </authorList>
    </citation>
    <scope>NUCLEOTIDE SEQUENCE [LARGE SCALE GENOMIC DNA]</scope>
    <source>
        <strain evidence="3">XCY_ONT2</strain>
    </source>
</reference>
<dbReference type="Pfam" id="PF03357">
    <property type="entry name" value="Snf7"/>
    <property type="match status" value="1"/>
</dbReference>
<comment type="similarity">
    <text evidence="1">Belongs to the SNF7 family.</text>
</comment>
<gene>
    <name evidence="3" type="ORF">RI129_009657</name>
</gene>
<dbReference type="EMBL" id="JAVRBK010000007">
    <property type="protein sequence ID" value="KAK5641110.1"/>
    <property type="molecule type" value="Genomic_DNA"/>
</dbReference>
<evidence type="ECO:0000256" key="1">
    <source>
        <dbReference type="ARBA" id="ARBA00006190"/>
    </source>
</evidence>
<dbReference type="PANTHER" id="PTHR10476">
    <property type="entry name" value="CHARGED MULTIVESICULAR BODY PROTEIN"/>
    <property type="match status" value="1"/>
</dbReference>
<evidence type="ECO:0000313" key="4">
    <source>
        <dbReference type="Proteomes" id="UP001329430"/>
    </source>
</evidence>
<dbReference type="Proteomes" id="UP001329430">
    <property type="component" value="Chromosome 7"/>
</dbReference>
<sequence length="208" mass="23583">MFNWFSKPDPKEEQRQADRELRKVTRDIERERRHLETEEKKLEQEIKRLAQQGNNDGCKLLAKQLLQLRKQKQRTYTATGKIQSIGQQNKAMGANLKLADAMKVAGDTMSDMNKMMKPEQIAANLDVFTRESMKMDMTDEMINETLDDMLTESGDEEESDNIVSQVLDEIGIEISGKMVNVPSNKIGEGSKSSISDADLEAQLSKLKG</sequence>
<dbReference type="AlphaFoldDB" id="A0AAN7V2N8"/>
<accession>A0AAN7V2N8</accession>
<dbReference type="GO" id="GO:0007034">
    <property type="term" value="P:vacuolar transport"/>
    <property type="evidence" value="ECO:0007669"/>
    <property type="project" value="InterPro"/>
</dbReference>
<evidence type="ECO:0000313" key="3">
    <source>
        <dbReference type="EMBL" id="KAK5641110.1"/>
    </source>
</evidence>
<organism evidence="3 4">
    <name type="scientific">Pyrocoelia pectoralis</name>
    <dbReference type="NCBI Taxonomy" id="417401"/>
    <lineage>
        <taxon>Eukaryota</taxon>
        <taxon>Metazoa</taxon>
        <taxon>Ecdysozoa</taxon>
        <taxon>Arthropoda</taxon>
        <taxon>Hexapoda</taxon>
        <taxon>Insecta</taxon>
        <taxon>Pterygota</taxon>
        <taxon>Neoptera</taxon>
        <taxon>Endopterygota</taxon>
        <taxon>Coleoptera</taxon>
        <taxon>Polyphaga</taxon>
        <taxon>Elateriformia</taxon>
        <taxon>Elateroidea</taxon>
        <taxon>Lampyridae</taxon>
        <taxon>Lampyrinae</taxon>
        <taxon>Pyrocoelia</taxon>
    </lineage>
</organism>
<protein>
    <submittedName>
        <fullName evidence="3">Uncharacterized protein</fullName>
    </submittedName>
</protein>
<comment type="caution">
    <text evidence="3">The sequence shown here is derived from an EMBL/GenBank/DDBJ whole genome shotgun (WGS) entry which is preliminary data.</text>
</comment>
<keyword evidence="4" id="KW-1185">Reference proteome</keyword>
<feature type="region of interest" description="Disordered" evidence="2">
    <location>
        <begin position="1"/>
        <end position="21"/>
    </location>
</feature>
<feature type="compositionally biased region" description="Basic and acidic residues" evidence="2">
    <location>
        <begin position="8"/>
        <end position="21"/>
    </location>
</feature>
<dbReference type="InterPro" id="IPR005024">
    <property type="entry name" value="Snf7_fam"/>
</dbReference>
<evidence type="ECO:0000256" key="2">
    <source>
        <dbReference type="SAM" id="MobiDB-lite"/>
    </source>
</evidence>
<name>A0AAN7V2N8_9COLE</name>
<proteinExistence type="inferred from homology"/>